<feature type="binding site" evidence="4">
    <location>
        <position position="129"/>
    </location>
    <ligand>
        <name>substrate</name>
    </ligand>
</feature>
<evidence type="ECO:0000259" key="6">
    <source>
        <dbReference type="Pfam" id="PF03328"/>
    </source>
</evidence>
<reference evidence="7 8" key="1">
    <citation type="submission" date="2023-03" db="EMBL/GenBank/DDBJ databases">
        <title>Complete genome sequences of several Auritidibacter ignavus strains isolated from ear infections.</title>
        <authorList>
            <person name="Baehr T."/>
            <person name="Baumhoegger A.M."/>
        </authorList>
    </citation>
    <scope>NUCLEOTIDE SEQUENCE [LARGE SCALE GENOMIC DNA]</scope>
    <source>
        <strain evidence="7 8">BABAE-6</strain>
    </source>
</reference>
<dbReference type="GO" id="GO:0016829">
    <property type="term" value="F:lyase activity"/>
    <property type="evidence" value="ECO:0007669"/>
    <property type="project" value="UniProtKB-KW"/>
</dbReference>
<dbReference type="SUPFAM" id="SSF51621">
    <property type="entry name" value="Phosphoenolpyruvate/pyruvate domain"/>
    <property type="match status" value="1"/>
</dbReference>
<dbReference type="PANTHER" id="PTHR32308">
    <property type="entry name" value="LYASE BETA SUBUNIT, PUTATIVE (AFU_ORTHOLOGUE AFUA_4G13030)-RELATED"/>
    <property type="match status" value="1"/>
</dbReference>
<evidence type="ECO:0000313" key="8">
    <source>
        <dbReference type="Proteomes" id="UP001224674"/>
    </source>
</evidence>
<evidence type="ECO:0000256" key="5">
    <source>
        <dbReference type="PIRSR" id="PIRSR015582-2"/>
    </source>
</evidence>
<dbReference type="Proteomes" id="UP001224674">
    <property type="component" value="Chromosome"/>
</dbReference>
<feature type="domain" description="HpcH/HpaI aldolase/citrate lyase" evidence="6">
    <location>
        <begin position="14"/>
        <end position="228"/>
    </location>
</feature>
<dbReference type="GO" id="GO:0000287">
    <property type="term" value="F:magnesium ion binding"/>
    <property type="evidence" value="ECO:0007669"/>
    <property type="project" value="TreeGrafter"/>
</dbReference>
<proteinExistence type="predicted"/>
<dbReference type="RefSeq" id="WP_279675236.1">
    <property type="nucleotide sequence ID" value="NZ_CP122566.1"/>
</dbReference>
<comment type="cofactor">
    <cofactor evidence="1">
        <name>Mg(2+)</name>
        <dbReference type="ChEBI" id="CHEBI:18420"/>
    </cofactor>
</comment>
<keyword evidence="7" id="KW-0456">Lyase</keyword>
<dbReference type="Pfam" id="PF03328">
    <property type="entry name" value="HpcH_HpaI"/>
    <property type="match status" value="1"/>
</dbReference>
<dbReference type="InterPro" id="IPR015813">
    <property type="entry name" value="Pyrv/PenolPyrv_kinase-like_dom"/>
</dbReference>
<dbReference type="PIRSF" id="PIRSF015582">
    <property type="entry name" value="Cit_lyase_B"/>
    <property type="match status" value="1"/>
</dbReference>
<evidence type="ECO:0000256" key="1">
    <source>
        <dbReference type="ARBA" id="ARBA00001946"/>
    </source>
</evidence>
<keyword evidence="8" id="KW-1185">Reference proteome</keyword>
<evidence type="ECO:0000256" key="2">
    <source>
        <dbReference type="ARBA" id="ARBA00022723"/>
    </source>
</evidence>
<accession>A0AAJ6AKR2</accession>
<evidence type="ECO:0000256" key="4">
    <source>
        <dbReference type="PIRSR" id="PIRSR015582-1"/>
    </source>
</evidence>
<dbReference type="GO" id="GO:0006107">
    <property type="term" value="P:oxaloacetate metabolic process"/>
    <property type="evidence" value="ECO:0007669"/>
    <property type="project" value="TreeGrafter"/>
</dbReference>
<dbReference type="InterPro" id="IPR005000">
    <property type="entry name" value="Aldolase/citrate-lyase_domain"/>
</dbReference>
<sequence length="286" mass="30378">MNQPRDIFTLGPAILFCPADRPQRYIKAAERADAVILDLEDAVAPDAKDRARHALQEHLATTVAQDATLAARTIVRINPVGTEMARADLATLAGSSVTTVMVPKVESVHQLDAVASRLDDHVGMVALVETARGVAYATAIAEHPRVVAMMWGAEDLIASMGGSSSRHADGTYRDVPRFARSQVMVAAASAGVACVDSIWADIQDLQGLRVEIEDAVATGFSAKACIHPSHVATIREGFTPSAADQEYARALLAAVEDHPQGVFSFRGTMVDGPLIAHARRIIARAG</sequence>
<feature type="binding site" evidence="5">
    <location>
        <position position="155"/>
    </location>
    <ligand>
        <name>Mg(2+)</name>
        <dbReference type="ChEBI" id="CHEBI:18420"/>
    </ligand>
</feature>
<dbReference type="Gene3D" id="3.20.20.60">
    <property type="entry name" value="Phosphoenolpyruvate-binding domains"/>
    <property type="match status" value="1"/>
</dbReference>
<keyword evidence="2 5" id="KW-0479">Metal-binding</keyword>
<organism evidence="7 8">
    <name type="scientific">Auritidibacter ignavus</name>
    <dbReference type="NCBI Taxonomy" id="678932"/>
    <lineage>
        <taxon>Bacteria</taxon>
        <taxon>Bacillati</taxon>
        <taxon>Actinomycetota</taxon>
        <taxon>Actinomycetes</taxon>
        <taxon>Micrococcales</taxon>
        <taxon>Micrococcaceae</taxon>
        <taxon>Auritidibacter</taxon>
    </lineage>
</organism>
<dbReference type="InterPro" id="IPR040442">
    <property type="entry name" value="Pyrv_kinase-like_dom_sf"/>
</dbReference>
<evidence type="ECO:0000256" key="3">
    <source>
        <dbReference type="ARBA" id="ARBA00022842"/>
    </source>
</evidence>
<protein>
    <submittedName>
        <fullName evidence="7">CoA ester lyase</fullName>
    </submittedName>
</protein>
<gene>
    <name evidence="7" type="ORF">QDX21_04400</name>
</gene>
<name>A0AAJ6AKR2_9MICC</name>
<dbReference type="AlphaFoldDB" id="A0AAJ6AKR2"/>
<evidence type="ECO:0000313" key="7">
    <source>
        <dbReference type="EMBL" id="WGH94039.1"/>
    </source>
</evidence>
<dbReference type="PANTHER" id="PTHR32308:SF10">
    <property type="entry name" value="CITRATE LYASE SUBUNIT BETA"/>
    <property type="match status" value="1"/>
</dbReference>
<dbReference type="EMBL" id="CP122566">
    <property type="protein sequence ID" value="WGH94039.1"/>
    <property type="molecule type" value="Genomic_DNA"/>
</dbReference>
<dbReference type="InterPro" id="IPR011206">
    <property type="entry name" value="Citrate_lyase_beta/mcl1/mcl2"/>
</dbReference>
<feature type="binding site" evidence="5">
    <location>
        <position position="129"/>
    </location>
    <ligand>
        <name>Mg(2+)</name>
        <dbReference type="ChEBI" id="CHEBI:18420"/>
    </ligand>
</feature>
<keyword evidence="3 5" id="KW-0460">Magnesium</keyword>
<feature type="binding site" evidence="4">
    <location>
        <position position="76"/>
    </location>
    <ligand>
        <name>substrate</name>
    </ligand>
</feature>